<comment type="caution">
    <text evidence="3">The sequence shown here is derived from an EMBL/GenBank/DDBJ whole genome shotgun (WGS) entry which is preliminary data.</text>
</comment>
<evidence type="ECO:0000256" key="2">
    <source>
        <dbReference type="SAM" id="SignalP"/>
    </source>
</evidence>
<keyword evidence="4" id="KW-1185">Reference proteome</keyword>
<organism evidence="3 4">
    <name type="scientific">Albidovulum denitrificans</name>
    <dbReference type="NCBI Taxonomy" id="404881"/>
    <lineage>
        <taxon>Bacteria</taxon>
        <taxon>Pseudomonadati</taxon>
        <taxon>Pseudomonadota</taxon>
        <taxon>Alphaproteobacteria</taxon>
        <taxon>Rhodobacterales</taxon>
        <taxon>Paracoccaceae</taxon>
        <taxon>Albidovulum</taxon>
    </lineage>
</organism>
<evidence type="ECO:0000313" key="4">
    <source>
        <dbReference type="Proteomes" id="UP000238338"/>
    </source>
</evidence>
<protein>
    <submittedName>
        <fullName evidence="3">Uncharacterized protein</fullName>
    </submittedName>
</protein>
<sequence>MKRTAAPLFALTLIALLHPATASAYIGPGVGAGAIAAVLGVIGSILLAIVAVIYYPIKRMLKGGKAKNTRASGSDKTAK</sequence>
<dbReference type="Proteomes" id="UP000238338">
    <property type="component" value="Unassembled WGS sequence"/>
</dbReference>
<reference evidence="3 4" key="1">
    <citation type="submission" date="2018-02" db="EMBL/GenBank/DDBJ databases">
        <title>Genomic Encyclopedia of Archaeal and Bacterial Type Strains, Phase II (KMG-II): from individual species to whole genera.</title>
        <authorList>
            <person name="Goeker M."/>
        </authorList>
    </citation>
    <scope>NUCLEOTIDE SEQUENCE [LARGE SCALE GENOMIC DNA]</scope>
    <source>
        <strain evidence="3 4">DSM 18921</strain>
    </source>
</reference>
<dbReference type="AlphaFoldDB" id="A0A2S8S6Y5"/>
<keyword evidence="1" id="KW-0472">Membrane</keyword>
<gene>
    <name evidence="3" type="ORF">LX70_02141</name>
</gene>
<evidence type="ECO:0000256" key="1">
    <source>
        <dbReference type="SAM" id="Phobius"/>
    </source>
</evidence>
<keyword evidence="2" id="KW-0732">Signal</keyword>
<keyword evidence="1" id="KW-1133">Transmembrane helix</keyword>
<name>A0A2S8S6Y5_9RHOB</name>
<evidence type="ECO:0000313" key="3">
    <source>
        <dbReference type="EMBL" id="PQV56569.1"/>
    </source>
</evidence>
<feature type="transmembrane region" description="Helical" evidence="1">
    <location>
        <begin position="34"/>
        <end position="57"/>
    </location>
</feature>
<keyword evidence="1" id="KW-0812">Transmembrane</keyword>
<proteinExistence type="predicted"/>
<dbReference type="EMBL" id="PVEP01000004">
    <property type="protein sequence ID" value="PQV56569.1"/>
    <property type="molecule type" value="Genomic_DNA"/>
</dbReference>
<feature type="chain" id="PRO_5015746037" evidence="2">
    <location>
        <begin position="25"/>
        <end position="79"/>
    </location>
</feature>
<dbReference type="RefSeq" id="WP_105514974.1">
    <property type="nucleotide sequence ID" value="NZ_PVEP01000004.1"/>
</dbReference>
<accession>A0A2S8S6Y5</accession>
<feature type="signal peptide" evidence="2">
    <location>
        <begin position="1"/>
        <end position="24"/>
    </location>
</feature>